<gene>
    <name evidence="1" type="ORF">QE152_g40432</name>
</gene>
<dbReference type="Proteomes" id="UP001458880">
    <property type="component" value="Unassembled WGS sequence"/>
</dbReference>
<dbReference type="Pfam" id="PF05380">
    <property type="entry name" value="Peptidase_A17"/>
    <property type="match status" value="1"/>
</dbReference>
<dbReference type="EMBL" id="JASPKY010001159">
    <property type="protein sequence ID" value="KAK9678918.1"/>
    <property type="molecule type" value="Genomic_DNA"/>
</dbReference>
<evidence type="ECO:0000313" key="2">
    <source>
        <dbReference type="Proteomes" id="UP001458880"/>
    </source>
</evidence>
<dbReference type="PANTHER" id="PTHR22955:SF77">
    <property type="entry name" value="ASPARTIC PUTATIVE DOMAIN-CONTAINING PROTEIN-RELATED"/>
    <property type="match status" value="1"/>
</dbReference>
<sequence length="152" mass="17935">MYRQILIRPEQRSILIRPEQRSLQKILWRKNPSENISVYTLNTVTDWTCADDTFRFTINVQTERPITKRTILSDIAHIFDPLGVLSPCIVISKILLQKLWTLKISWDESLPIDIYTKWQNLRNELTLLNKIRIPRYIFNSLPVPPMTLFGSP</sequence>
<dbReference type="AlphaFoldDB" id="A0AAW1HRF2"/>
<dbReference type="PANTHER" id="PTHR22955">
    <property type="entry name" value="RETROTRANSPOSON"/>
    <property type="match status" value="1"/>
</dbReference>
<accession>A0AAW1HRF2</accession>
<protein>
    <submittedName>
        <fullName evidence="1">Pao retrotransposon peptidase</fullName>
    </submittedName>
</protein>
<reference evidence="1 2" key="1">
    <citation type="journal article" date="2024" name="BMC Genomics">
        <title>De novo assembly and annotation of Popillia japonica's genome with initial clues to its potential as an invasive pest.</title>
        <authorList>
            <person name="Cucini C."/>
            <person name="Boschi S."/>
            <person name="Funari R."/>
            <person name="Cardaioli E."/>
            <person name="Iannotti N."/>
            <person name="Marturano G."/>
            <person name="Paoli F."/>
            <person name="Bruttini M."/>
            <person name="Carapelli A."/>
            <person name="Frati F."/>
            <person name="Nardi F."/>
        </authorList>
    </citation>
    <scope>NUCLEOTIDE SEQUENCE [LARGE SCALE GENOMIC DNA]</scope>
    <source>
        <strain evidence="1">DMR45628</strain>
    </source>
</reference>
<keyword evidence="2" id="KW-1185">Reference proteome</keyword>
<evidence type="ECO:0000313" key="1">
    <source>
        <dbReference type="EMBL" id="KAK9678918.1"/>
    </source>
</evidence>
<name>A0AAW1HRF2_POPJA</name>
<proteinExistence type="predicted"/>
<comment type="caution">
    <text evidence="1">The sequence shown here is derived from an EMBL/GenBank/DDBJ whole genome shotgun (WGS) entry which is preliminary data.</text>
</comment>
<organism evidence="1 2">
    <name type="scientific">Popillia japonica</name>
    <name type="common">Japanese beetle</name>
    <dbReference type="NCBI Taxonomy" id="7064"/>
    <lineage>
        <taxon>Eukaryota</taxon>
        <taxon>Metazoa</taxon>
        <taxon>Ecdysozoa</taxon>
        <taxon>Arthropoda</taxon>
        <taxon>Hexapoda</taxon>
        <taxon>Insecta</taxon>
        <taxon>Pterygota</taxon>
        <taxon>Neoptera</taxon>
        <taxon>Endopterygota</taxon>
        <taxon>Coleoptera</taxon>
        <taxon>Polyphaga</taxon>
        <taxon>Scarabaeiformia</taxon>
        <taxon>Scarabaeidae</taxon>
        <taxon>Rutelinae</taxon>
        <taxon>Popillia</taxon>
    </lineage>
</organism>
<dbReference type="InterPro" id="IPR008042">
    <property type="entry name" value="Retrotrans_Pao"/>
</dbReference>